<feature type="compositionally biased region" description="Basic and acidic residues" evidence="1">
    <location>
        <begin position="143"/>
        <end position="155"/>
    </location>
</feature>
<reference evidence="2 3" key="1">
    <citation type="submission" date="2020-11" db="EMBL/GenBank/DDBJ databases">
        <title>Kefir isolates.</title>
        <authorList>
            <person name="Marcisauskas S."/>
            <person name="Kim Y."/>
            <person name="Blasche S."/>
        </authorList>
    </citation>
    <scope>NUCLEOTIDE SEQUENCE [LARGE SCALE GENOMIC DNA]</scope>
    <source>
        <strain evidence="2 3">KR</strain>
    </source>
</reference>
<name>A0A9P6WA27_RHOMI</name>
<gene>
    <name evidence="2" type="ORF">C6P46_000020</name>
</gene>
<accession>A0A9P6WA27</accession>
<feature type="region of interest" description="Disordered" evidence="1">
    <location>
        <begin position="1"/>
        <end position="165"/>
    </location>
</feature>
<feature type="region of interest" description="Disordered" evidence="1">
    <location>
        <begin position="340"/>
        <end position="408"/>
    </location>
</feature>
<evidence type="ECO:0000256" key="1">
    <source>
        <dbReference type="SAM" id="MobiDB-lite"/>
    </source>
</evidence>
<sequence length="509" mass="51932">MSTQVATPATTIEPTGVTSAVTEPTAALVEAEAPPAAVAPAVESHDDAAAATSSPAHGKKRSPFGDLKNKLFHKAFSRYGTAMQSTPSSLDRGTADATRDNEQDGRPTPPRCHLLAIAALLETASDEPSSDTSPPSTSPTRAKSHEHAAATEETRTYSPASSRLGASSLTQWHTAKENAPIATEQAATTPSIPEAEAVPVAATTEGAATAAAPVAEAPVVHHDEEAHKKPKSPGVFEKVKSFFGENKKDKKGGRRRPAYLGLHEPNHLTLVARARAAKTPTEEKAEPHLTTDAPVAAPAEGETAAAPAETAAVPVVTAPETVAAAEATANTTAPVPQVIEPIPEPINEPSTAAEISTSAAEPETAATAGAADAGPEVKPEGEGAVEVEEQAKTDDKAPKRDLAKLSRRLSAKVGALLHSPKKEKKEKDVALHVEGGETTSAEAAPKIETAVDESKLDTAAAKSEPVGASASATEPVPVVEAAPIQLGAAPATETKTETPAAVPVVAATA</sequence>
<feature type="compositionally biased region" description="Low complexity" evidence="1">
    <location>
        <begin position="488"/>
        <end position="509"/>
    </location>
</feature>
<dbReference type="OrthoDB" id="2538468at2759"/>
<feature type="compositionally biased region" description="Polar residues" evidence="1">
    <location>
        <begin position="156"/>
        <end position="165"/>
    </location>
</feature>
<feature type="compositionally biased region" description="Low complexity" evidence="1">
    <location>
        <begin position="20"/>
        <end position="42"/>
    </location>
</feature>
<dbReference type="AlphaFoldDB" id="A0A9P6WA27"/>
<feature type="compositionally biased region" description="Polar residues" evidence="1">
    <location>
        <begin position="1"/>
        <end position="19"/>
    </location>
</feature>
<dbReference type="Proteomes" id="UP000777482">
    <property type="component" value="Unassembled WGS sequence"/>
</dbReference>
<feature type="compositionally biased region" description="Polar residues" evidence="1">
    <location>
        <begin position="82"/>
        <end position="91"/>
    </location>
</feature>
<evidence type="ECO:0000313" key="2">
    <source>
        <dbReference type="EMBL" id="KAG0667489.1"/>
    </source>
</evidence>
<organism evidence="2 3">
    <name type="scientific">Rhodotorula mucilaginosa</name>
    <name type="common">Yeast</name>
    <name type="synonym">Rhodotorula rubra</name>
    <dbReference type="NCBI Taxonomy" id="5537"/>
    <lineage>
        <taxon>Eukaryota</taxon>
        <taxon>Fungi</taxon>
        <taxon>Dikarya</taxon>
        <taxon>Basidiomycota</taxon>
        <taxon>Pucciniomycotina</taxon>
        <taxon>Microbotryomycetes</taxon>
        <taxon>Sporidiobolales</taxon>
        <taxon>Sporidiobolaceae</taxon>
        <taxon>Rhodotorula</taxon>
    </lineage>
</organism>
<comment type="caution">
    <text evidence="2">The sequence shown here is derived from an EMBL/GenBank/DDBJ whole genome shotgun (WGS) entry which is preliminary data.</text>
</comment>
<feature type="compositionally biased region" description="Low complexity" evidence="1">
    <location>
        <begin position="130"/>
        <end position="140"/>
    </location>
</feature>
<dbReference type="EMBL" id="PUHQ01000001">
    <property type="protein sequence ID" value="KAG0667489.1"/>
    <property type="molecule type" value="Genomic_DNA"/>
</dbReference>
<feature type="compositionally biased region" description="Basic and acidic residues" evidence="1">
    <location>
        <begin position="389"/>
        <end position="404"/>
    </location>
</feature>
<feature type="compositionally biased region" description="Basic and acidic residues" evidence="1">
    <location>
        <begin position="93"/>
        <end position="105"/>
    </location>
</feature>
<keyword evidence="3" id="KW-1185">Reference proteome</keyword>
<evidence type="ECO:0000313" key="3">
    <source>
        <dbReference type="Proteomes" id="UP000777482"/>
    </source>
</evidence>
<feature type="region of interest" description="Disordered" evidence="1">
    <location>
        <begin position="434"/>
        <end position="509"/>
    </location>
</feature>
<feature type="compositionally biased region" description="Low complexity" evidence="1">
    <location>
        <begin position="340"/>
        <end position="374"/>
    </location>
</feature>
<protein>
    <submittedName>
        <fullName evidence="2">Uncharacterized protein</fullName>
    </submittedName>
</protein>
<proteinExistence type="predicted"/>